<reference evidence="3" key="1">
    <citation type="submission" date="2022-11" db="UniProtKB">
        <authorList>
            <consortium name="WormBaseParasite"/>
        </authorList>
    </citation>
    <scope>IDENTIFICATION</scope>
</reference>
<sequence>MMRGEGVATFKLAEEQVLGNFHCPPHFLNRDIEPELVPRGWYLWIERKVKTRKKKKNYNEDGEVINDLNLHDILAMRAFGRPIKNKKIKEGNWPKGVLQLSNNIREQNVALKDHYKKKISPEIIPITNLWIKKPGEVKLAATVEREEDDAVLSWKEDQIFKIPSSTNLPKRGEYLQPPITELARPLPKMNILVLDQQQRGPTNKPAQLFDTYHRLYWDNEREEHHENPRRSSLEDKLDQIMN</sequence>
<keyword evidence="2" id="KW-1185">Reference proteome</keyword>
<dbReference type="Proteomes" id="UP000887565">
    <property type="component" value="Unplaced"/>
</dbReference>
<accession>A0A915KB63</accession>
<name>A0A915KB63_ROMCU</name>
<dbReference type="AlphaFoldDB" id="A0A915KB63"/>
<evidence type="ECO:0000313" key="2">
    <source>
        <dbReference type="Proteomes" id="UP000887565"/>
    </source>
</evidence>
<evidence type="ECO:0000256" key="1">
    <source>
        <dbReference type="SAM" id="MobiDB-lite"/>
    </source>
</evidence>
<evidence type="ECO:0000313" key="3">
    <source>
        <dbReference type="WBParaSite" id="nRc.2.0.1.t35346-RA"/>
    </source>
</evidence>
<feature type="region of interest" description="Disordered" evidence="1">
    <location>
        <begin position="221"/>
        <end position="242"/>
    </location>
</feature>
<organism evidence="2 3">
    <name type="scientific">Romanomermis culicivorax</name>
    <name type="common">Nematode worm</name>
    <dbReference type="NCBI Taxonomy" id="13658"/>
    <lineage>
        <taxon>Eukaryota</taxon>
        <taxon>Metazoa</taxon>
        <taxon>Ecdysozoa</taxon>
        <taxon>Nematoda</taxon>
        <taxon>Enoplea</taxon>
        <taxon>Dorylaimia</taxon>
        <taxon>Mermithida</taxon>
        <taxon>Mermithoidea</taxon>
        <taxon>Mermithidae</taxon>
        <taxon>Romanomermis</taxon>
    </lineage>
</organism>
<proteinExistence type="predicted"/>
<protein>
    <submittedName>
        <fullName evidence="3">Uncharacterized protein</fullName>
    </submittedName>
</protein>
<dbReference type="WBParaSite" id="nRc.2.0.1.t35346-RA">
    <property type="protein sequence ID" value="nRc.2.0.1.t35346-RA"/>
    <property type="gene ID" value="nRc.2.0.1.g35346"/>
</dbReference>